<feature type="compositionally biased region" description="Basic residues" evidence="2">
    <location>
        <begin position="534"/>
        <end position="543"/>
    </location>
</feature>
<evidence type="ECO:0000256" key="2">
    <source>
        <dbReference type="SAM" id="MobiDB-lite"/>
    </source>
</evidence>
<evidence type="ECO:0000313" key="4">
    <source>
        <dbReference type="Proteomes" id="UP001165060"/>
    </source>
</evidence>
<dbReference type="PANTHER" id="PTHR11102:SF147">
    <property type="entry name" value="SEL1L ADAPTOR SUBUNIT OF ERAD E3 UBIQUITIN LIGASE"/>
    <property type="match status" value="1"/>
</dbReference>
<dbReference type="Gene3D" id="1.25.40.10">
    <property type="entry name" value="Tetratricopeptide repeat domain"/>
    <property type="match status" value="2"/>
</dbReference>
<dbReference type="PANTHER" id="PTHR11102">
    <property type="entry name" value="SEL-1-LIKE PROTEIN"/>
    <property type="match status" value="1"/>
</dbReference>
<keyword evidence="4" id="KW-1185">Reference proteome</keyword>
<evidence type="ECO:0000313" key="3">
    <source>
        <dbReference type="EMBL" id="GMI27049.1"/>
    </source>
</evidence>
<reference evidence="3 4" key="1">
    <citation type="journal article" date="2023" name="Commun. Biol.">
        <title>Genome analysis of Parmales, the sister group of diatoms, reveals the evolutionary specialization of diatoms from phago-mixotrophs to photoautotrophs.</title>
        <authorList>
            <person name="Ban H."/>
            <person name="Sato S."/>
            <person name="Yoshikawa S."/>
            <person name="Yamada K."/>
            <person name="Nakamura Y."/>
            <person name="Ichinomiya M."/>
            <person name="Sato N."/>
            <person name="Blanc-Mathieu R."/>
            <person name="Endo H."/>
            <person name="Kuwata A."/>
            <person name="Ogata H."/>
        </authorList>
    </citation>
    <scope>NUCLEOTIDE SEQUENCE [LARGE SCALE GENOMIC DNA]</scope>
</reference>
<evidence type="ECO:0000256" key="1">
    <source>
        <dbReference type="ARBA" id="ARBA00038101"/>
    </source>
</evidence>
<comment type="caution">
    <text evidence="3">The sequence shown here is derived from an EMBL/GenBank/DDBJ whole genome shotgun (WGS) entry which is preliminary data.</text>
</comment>
<proteinExistence type="inferred from homology"/>
<sequence>DTSPPPPSDTPHPDAAPCRGYALGLHTPPGERGEYLGLACDGGRGDACGALALDAVTEALHAGGELPSWALERMRRSVGNVEEVYRVMSAAGARGGGEDLLRRAEFFKYHLGCKGSNRLKAVREMTGEGPLELPGFAPVEINNECNEHGMTALGLSYLFGIAGVPRDYAQARLLLEIAADDGSPDAVFYVGRMHLGWMNPKPPGRLSAAAIESAVGAFQVAAAAGNLRAVYHLAELTYGDPDKPAGPAATDACLAAVNGMKFVAEQSPHVRPLKERALDSYRDGSYNRAGLYSAILSEAGVAASQYNSGWLAEIGVCPGGGGSERCHELGLRYFRAAAMQGDGGAWVKAGDLLYYGPAAAEEGAGWRELARKAMKRLAQGMLGLVKGRQVAVAEPPAQVDGAPASVDVAASGPSSAQIAAEHYRRAANMQVPHAYFNLGFLHLRGIGVAQDYPLAKRFFDLAATTSADAKVAVDLALFSMTVQERWDRLKEWWLEPPKPEPTIELKAEPKPVHEVPRKRGAPVTTDDLKVKPAPTKKKVKGKGKPKERVRYARSYSDLLVKHLLDLETALAVACAMLAAVLFRYRAFVFDAEQARYLEQEGMRGEF</sequence>
<dbReference type="SMART" id="SM00671">
    <property type="entry name" value="SEL1"/>
    <property type="match status" value="3"/>
</dbReference>
<dbReference type="InterPro" id="IPR050767">
    <property type="entry name" value="Sel1_AlgK"/>
</dbReference>
<feature type="non-terminal residue" evidence="3">
    <location>
        <position position="1"/>
    </location>
</feature>
<name>A0ABQ6MIF6_9STRA</name>
<comment type="similarity">
    <text evidence="1">Belongs to the sel-1 family.</text>
</comment>
<dbReference type="Pfam" id="PF08238">
    <property type="entry name" value="Sel1"/>
    <property type="match status" value="4"/>
</dbReference>
<dbReference type="InterPro" id="IPR011990">
    <property type="entry name" value="TPR-like_helical_dom_sf"/>
</dbReference>
<feature type="region of interest" description="Disordered" evidence="2">
    <location>
        <begin position="510"/>
        <end position="544"/>
    </location>
</feature>
<dbReference type="EMBL" id="BRYB01004187">
    <property type="protein sequence ID" value="GMI27049.1"/>
    <property type="molecule type" value="Genomic_DNA"/>
</dbReference>
<organism evidence="3 4">
    <name type="scientific">Tetraparma gracilis</name>
    <dbReference type="NCBI Taxonomy" id="2962635"/>
    <lineage>
        <taxon>Eukaryota</taxon>
        <taxon>Sar</taxon>
        <taxon>Stramenopiles</taxon>
        <taxon>Ochrophyta</taxon>
        <taxon>Bolidophyceae</taxon>
        <taxon>Parmales</taxon>
        <taxon>Triparmaceae</taxon>
        <taxon>Tetraparma</taxon>
    </lineage>
</organism>
<dbReference type="SUPFAM" id="SSF81901">
    <property type="entry name" value="HCP-like"/>
    <property type="match status" value="2"/>
</dbReference>
<dbReference type="InterPro" id="IPR006597">
    <property type="entry name" value="Sel1-like"/>
</dbReference>
<protein>
    <submittedName>
        <fullName evidence="3">Uncharacterized protein</fullName>
    </submittedName>
</protein>
<dbReference type="Proteomes" id="UP001165060">
    <property type="component" value="Unassembled WGS sequence"/>
</dbReference>
<gene>
    <name evidence="3" type="ORF">TeGR_g11546</name>
</gene>
<accession>A0ABQ6MIF6</accession>